<dbReference type="EMBL" id="LAZR01000828">
    <property type="protein sequence ID" value="KKN56856.1"/>
    <property type="molecule type" value="Genomic_DNA"/>
</dbReference>
<evidence type="ECO:0000313" key="2">
    <source>
        <dbReference type="EMBL" id="KKN56856.1"/>
    </source>
</evidence>
<evidence type="ECO:0000256" key="1">
    <source>
        <dbReference type="SAM" id="MobiDB-lite"/>
    </source>
</evidence>
<organism evidence="2">
    <name type="scientific">marine sediment metagenome</name>
    <dbReference type="NCBI Taxonomy" id="412755"/>
    <lineage>
        <taxon>unclassified sequences</taxon>
        <taxon>metagenomes</taxon>
        <taxon>ecological metagenomes</taxon>
    </lineage>
</organism>
<sequence>MSDLGETFDGLREHSQKKRAANRASSRGLLEHAGVAFTVHNDGAHLVVAGRWDFWPGTGKWIDRQGGKYRRGVFPLIKAIRSAAR</sequence>
<feature type="region of interest" description="Disordered" evidence="1">
    <location>
        <begin position="1"/>
        <end position="25"/>
    </location>
</feature>
<protein>
    <submittedName>
        <fullName evidence="2">Uncharacterized protein</fullName>
    </submittedName>
</protein>
<comment type="caution">
    <text evidence="2">The sequence shown here is derived from an EMBL/GenBank/DDBJ whole genome shotgun (WGS) entry which is preliminary data.</text>
</comment>
<name>A0A0F9U6F1_9ZZZZ</name>
<dbReference type="AlphaFoldDB" id="A0A0F9U6F1"/>
<proteinExistence type="predicted"/>
<accession>A0A0F9U6F1</accession>
<gene>
    <name evidence="2" type="ORF">LCGC14_0567810</name>
</gene>
<reference evidence="2" key="1">
    <citation type="journal article" date="2015" name="Nature">
        <title>Complex archaea that bridge the gap between prokaryotes and eukaryotes.</title>
        <authorList>
            <person name="Spang A."/>
            <person name="Saw J.H."/>
            <person name="Jorgensen S.L."/>
            <person name="Zaremba-Niedzwiedzka K."/>
            <person name="Martijn J."/>
            <person name="Lind A.E."/>
            <person name="van Eijk R."/>
            <person name="Schleper C."/>
            <person name="Guy L."/>
            <person name="Ettema T.J."/>
        </authorList>
    </citation>
    <scope>NUCLEOTIDE SEQUENCE</scope>
</reference>